<feature type="transmembrane region" description="Helical" evidence="1">
    <location>
        <begin position="111"/>
        <end position="133"/>
    </location>
</feature>
<dbReference type="InterPro" id="IPR019251">
    <property type="entry name" value="DUF2231_TM"/>
</dbReference>
<sequence>MDTTHPTAVALAVERPFYTAFSQFPAVCFTLTLLTDIAYYLSANLLWQNFSSWLLFAGLVFGGFALVVAIIEFLARSGLALLRPTWPVIVGYLVVLLLALLNSFIHAGDGWTAVVPYGLATSAVTFVVMLVVAGMNRSMKTRRLVGVNHHA</sequence>
<name>A0ABS5RQR2_9HYPH</name>
<dbReference type="Proteomes" id="UP001297272">
    <property type="component" value="Unassembled WGS sequence"/>
</dbReference>
<dbReference type="RefSeq" id="WP_213983038.1">
    <property type="nucleotide sequence ID" value="NZ_JAFMNX010000001.1"/>
</dbReference>
<organism evidence="3 4">
    <name type="scientific">Tianweitania aestuarii</name>
    <dbReference type="NCBI Taxonomy" id="2814886"/>
    <lineage>
        <taxon>Bacteria</taxon>
        <taxon>Pseudomonadati</taxon>
        <taxon>Pseudomonadota</taxon>
        <taxon>Alphaproteobacteria</taxon>
        <taxon>Hyphomicrobiales</taxon>
        <taxon>Phyllobacteriaceae</taxon>
        <taxon>Tianweitania</taxon>
    </lineage>
</organism>
<feature type="transmembrane region" description="Helical" evidence="1">
    <location>
        <begin position="53"/>
        <end position="74"/>
    </location>
</feature>
<feature type="domain" description="DUF2231" evidence="2">
    <location>
        <begin position="23"/>
        <end position="147"/>
    </location>
</feature>
<evidence type="ECO:0000313" key="3">
    <source>
        <dbReference type="EMBL" id="MBS9719385.1"/>
    </source>
</evidence>
<accession>A0ABS5RQR2</accession>
<feature type="transmembrane region" description="Helical" evidence="1">
    <location>
        <begin position="24"/>
        <end position="41"/>
    </location>
</feature>
<comment type="caution">
    <text evidence="3">The sequence shown here is derived from an EMBL/GenBank/DDBJ whole genome shotgun (WGS) entry which is preliminary data.</text>
</comment>
<dbReference type="Pfam" id="PF09990">
    <property type="entry name" value="DUF2231"/>
    <property type="match status" value="1"/>
</dbReference>
<evidence type="ECO:0000259" key="2">
    <source>
        <dbReference type="Pfam" id="PF09990"/>
    </source>
</evidence>
<evidence type="ECO:0000256" key="1">
    <source>
        <dbReference type="SAM" id="Phobius"/>
    </source>
</evidence>
<reference evidence="3 4" key="1">
    <citation type="submission" date="2021-03" db="EMBL/GenBank/DDBJ databases">
        <title>Tianweitania aestuarii sp. nov., isolated from a tidal flat.</title>
        <authorList>
            <person name="Park S."/>
            <person name="Yoon J.-H."/>
        </authorList>
    </citation>
    <scope>NUCLEOTIDE SEQUENCE [LARGE SCALE GENOMIC DNA]</scope>
    <source>
        <strain evidence="3 4">BSSL-BM11</strain>
    </source>
</reference>
<keyword evidence="1" id="KW-0472">Membrane</keyword>
<protein>
    <submittedName>
        <fullName evidence="3">DUF2231 domain-containing protein</fullName>
    </submittedName>
</protein>
<keyword evidence="4" id="KW-1185">Reference proteome</keyword>
<keyword evidence="1" id="KW-0812">Transmembrane</keyword>
<gene>
    <name evidence="3" type="ORF">JYU29_01640</name>
</gene>
<proteinExistence type="predicted"/>
<keyword evidence="1" id="KW-1133">Transmembrane helix</keyword>
<dbReference type="EMBL" id="JAFMNX010000001">
    <property type="protein sequence ID" value="MBS9719385.1"/>
    <property type="molecule type" value="Genomic_DNA"/>
</dbReference>
<evidence type="ECO:0000313" key="4">
    <source>
        <dbReference type="Proteomes" id="UP001297272"/>
    </source>
</evidence>
<feature type="transmembrane region" description="Helical" evidence="1">
    <location>
        <begin position="86"/>
        <end position="105"/>
    </location>
</feature>